<accession>A0A3N4EIF1</accession>
<protein>
    <submittedName>
        <fullName evidence="3">Molecular chaperone TorD</fullName>
    </submittedName>
</protein>
<dbReference type="Gene3D" id="1.10.3480.10">
    <property type="entry name" value="TorD-like"/>
    <property type="match status" value="1"/>
</dbReference>
<reference evidence="3" key="3">
    <citation type="submission" date="2018-11" db="EMBL/GenBank/DDBJ databases">
        <authorList>
            <person name="Hwang Y.J."/>
            <person name="Hwang C.Y."/>
        </authorList>
    </citation>
    <scope>NUCLEOTIDE SEQUENCE</scope>
    <source>
        <strain evidence="3">R106</strain>
    </source>
</reference>
<evidence type="ECO:0000256" key="1">
    <source>
        <dbReference type="ARBA" id="ARBA00023186"/>
    </source>
</evidence>
<evidence type="ECO:0000313" key="2">
    <source>
        <dbReference type="EMBL" id="AZG34651.1"/>
    </source>
</evidence>
<dbReference type="InterPro" id="IPR050289">
    <property type="entry name" value="TorD/DmsD_chaperones"/>
</dbReference>
<name>A0A3N4EIF1_9GAMM</name>
<dbReference type="Proteomes" id="UP000278855">
    <property type="component" value="Unassembled WGS sequence"/>
</dbReference>
<dbReference type="PANTHER" id="PTHR34227">
    <property type="entry name" value="CHAPERONE PROTEIN YCDY"/>
    <property type="match status" value="1"/>
</dbReference>
<dbReference type="SUPFAM" id="SSF89155">
    <property type="entry name" value="TorD-like"/>
    <property type="match status" value="1"/>
</dbReference>
<evidence type="ECO:0000313" key="4">
    <source>
        <dbReference type="Proteomes" id="UP000273778"/>
    </source>
</evidence>
<keyword evidence="1" id="KW-0143">Chaperone</keyword>
<dbReference type="InterPro" id="IPR020945">
    <property type="entry name" value="DMSO/NO3_reduct_chaperone"/>
</dbReference>
<dbReference type="InterPro" id="IPR036411">
    <property type="entry name" value="TorD-like_sf"/>
</dbReference>
<reference evidence="5" key="2">
    <citation type="submission" date="2018-11" db="EMBL/GenBank/DDBJ databases">
        <title>Shewanella sp. R106.</title>
        <authorList>
            <person name="Hwang Y.J."/>
            <person name="Hwang C.Y."/>
        </authorList>
    </citation>
    <scope>NUCLEOTIDE SEQUENCE [LARGE SCALE GENOMIC DNA]</scope>
    <source>
        <strain evidence="5">R106</strain>
    </source>
</reference>
<dbReference type="OrthoDB" id="3174863at2"/>
<evidence type="ECO:0000313" key="5">
    <source>
        <dbReference type="Proteomes" id="UP000278855"/>
    </source>
</evidence>
<reference evidence="2 4" key="1">
    <citation type="submission" date="2018-11" db="EMBL/GenBank/DDBJ databases">
        <title>Shewanella sp. M2.</title>
        <authorList>
            <person name="Hwang Y.J."/>
            <person name="Hwang C.Y."/>
        </authorList>
    </citation>
    <scope>NUCLEOTIDE SEQUENCE [LARGE SCALE GENOMIC DNA]</scope>
    <source>
        <strain evidence="2 4">M2</strain>
    </source>
</reference>
<evidence type="ECO:0000313" key="3">
    <source>
        <dbReference type="EMBL" id="RPA33561.1"/>
    </source>
</evidence>
<dbReference type="EMBL" id="RKKB01000002">
    <property type="protein sequence ID" value="RPA33561.1"/>
    <property type="molecule type" value="Genomic_DNA"/>
</dbReference>
<dbReference type="PANTHER" id="PTHR34227:SF13">
    <property type="entry name" value="TAT PROOFREADING CHAPERONE DMSD-RELATED"/>
    <property type="match status" value="1"/>
</dbReference>
<dbReference type="EMBL" id="CP034073">
    <property type="protein sequence ID" value="AZG34651.1"/>
    <property type="molecule type" value="Genomic_DNA"/>
</dbReference>
<gene>
    <name evidence="3" type="ORF">EGC77_09615</name>
    <name evidence="2" type="ORF">EGC80_06755</name>
</gene>
<dbReference type="KEGG" id="spsr:EGC80_06755"/>
<dbReference type="AlphaFoldDB" id="A0A3N4EIF1"/>
<proteinExistence type="predicted"/>
<organism evidence="3 5">
    <name type="scientific">Shewanella psychromarinicola</name>
    <dbReference type="NCBI Taxonomy" id="2487742"/>
    <lineage>
        <taxon>Bacteria</taxon>
        <taxon>Pseudomonadati</taxon>
        <taxon>Pseudomonadota</taxon>
        <taxon>Gammaproteobacteria</taxon>
        <taxon>Alteromonadales</taxon>
        <taxon>Shewanellaceae</taxon>
        <taxon>Shewanella</taxon>
    </lineage>
</organism>
<sequence>MNDMNIEKLQDLQAIANVLHSVLTVYPESDLINTFKQQDIVENWPKLLATDPDNKGLTHLKAYIDQWTDNEEELLKLKLEYGVLFYGPGTPLAAPWGSAYTSSSQLLNDHSTITLKRFYAANNINIDMKMNEPVDHIGLIFAVLSFLLNKAAEEPQQVHFQKAINELLEQHLLPWAYRCLELAYTHAETDYYRGFSILARDYLLYLEQTFELTPKKIAIYR</sequence>
<dbReference type="Proteomes" id="UP000273778">
    <property type="component" value="Chromosome"/>
</dbReference>
<keyword evidence="4" id="KW-1185">Reference proteome</keyword>
<dbReference type="Pfam" id="PF02613">
    <property type="entry name" value="Nitrate_red_del"/>
    <property type="match status" value="1"/>
</dbReference>